<evidence type="ECO:0000313" key="2">
    <source>
        <dbReference type="Proteomes" id="UP000004095"/>
    </source>
</evidence>
<reference evidence="1 2" key="1">
    <citation type="submission" date="2007-01" db="EMBL/GenBank/DDBJ databases">
        <authorList>
            <person name="Haygood M."/>
            <person name="Podell S."/>
            <person name="Anderson C."/>
            <person name="Hopkinson B."/>
            <person name="Roe K."/>
            <person name="Barbeau K."/>
            <person name="Gaasterland T."/>
            <person name="Ferriera S."/>
            <person name="Johnson J."/>
            <person name="Kravitz S."/>
            <person name="Beeson K."/>
            <person name="Sutton G."/>
            <person name="Rogers Y.-H."/>
            <person name="Friedman R."/>
            <person name="Frazier M."/>
            <person name="Venter J.C."/>
        </authorList>
    </citation>
    <scope>NUCLEOTIDE SEQUENCE [LARGE SCALE GENOMIC DNA]</scope>
    <source>
        <strain evidence="1 2">ATCC 23134</strain>
    </source>
</reference>
<comment type="caution">
    <text evidence="1">The sequence shown here is derived from an EMBL/GenBank/DDBJ whole genome shotgun (WGS) entry which is preliminary data.</text>
</comment>
<evidence type="ECO:0000313" key="1">
    <source>
        <dbReference type="EMBL" id="EAY30548.1"/>
    </source>
</evidence>
<dbReference type="EMBL" id="AAWS01000006">
    <property type="protein sequence ID" value="EAY30548.1"/>
    <property type="molecule type" value="Genomic_DNA"/>
</dbReference>
<organism evidence="1 2">
    <name type="scientific">Microscilla marina ATCC 23134</name>
    <dbReference type="NCBI Taxonomy" id="313606"/>
    <lineage>
        <taxon>Bacteria</taxon>
        <taxon>Pseudomonadati</taxon>
        <taxon>Bacteroidota</taxon>
        <taxon>Cytophagia</taxon>
        <taxon>Cytophagales</taxon>
        <taxon>Microscillaceae</taxon>
        <taxon>Microscilla</taxon>
    </lineage>
</organism>
<dbReference type="Proteomes" id="UP000004095">
    <property type="component" value="Unassembled WGS sequence"/>
</dbReference>
<gene>
    <name evidence="1" type="ORF">M23134_03186</name>
</gene>
<name>A1ZGD1_MICM2</name>
<sequence>MLPDRKHKKTFASQEKQRFVKNEQVIFLNIRNLLFMIQCFLPRWFQQ</sequence>
<protein>
    <submittedName>
        <fullName evidence="1">Uncharacterized protein</fullName>
    </submittedName>
</protein>
<proteinExistence type="predicted"/>
<accession>A1ZGD1</accession>
<dbReference type="AlphaFoldDB" id="A1ZGD1"/>
<keyword evidence="2" id="KW-1185">Reference proteome</keyword>